<dbReference type="Pfam" id="PF10604">
    <property type="entry name" value="Polyketide_cyc2"/>
    <property type="match status" value="1"/>
</dbReference>
<dbReference type="CDD" id="cd07822">
    <property type="entry name" value="SRPBCC_4"/>
    <property type="match status" value="1"/>
</dbReference>
<dbReference type="PANTHER" id="PTHR36166">
    <property type="entry name" value="CHROMOSOME 9, WHOLE GENOME SHOTGUN SEQUENCE"/>
    <property type="match status" value="1"/>
</dbReference>
<dbReference type="SUPFAM" id="SSF55961">
    <property type="entry name" value="Bet v1-like"/>
    <property type="match status" value="1"/>
</dbReference>
<dbReference type="Proteomes" id="UP000008141">
    <property type="component" value="Unassembled WGS sequence"/>
</dbReference>
<dbReference type="OrthoDB" id="509124at2759"/>
<evidence type="ECO:0008006" key="3">
    <source>
        <dbReference type="Google" id="ProtNLM"/>
    </source>
</evidence>
<reference evidence="1 2" key="1">
    <citation type="journal article" date="2010" name="Plant Cell">
        <title>The Chlorella variabilis NC64A genome reveals adaptation to photosymbiosis, coevolution with viruses, and cryptic sex.</title>
        <authorList>
            <person name="Blanc G."/>
            <person name="Duncan G."/>
            <person name="Agarkova I."/>
            <person name="Borodovsky M."/>
            <person name="Gurnon J."/>
            <person name="Kuo A."/>
            <person name="Lindquist E."/>
            <person name="Lucas S."/>
            <person name="Pangilinan J."/>
            <person name="Polle J."/>
            <person name="Salamov A."/>
            <person name="Terry A."/>
            <person name="Yamada T."/>
            <person name="Dunigan D.D."/>
            <person name="Grigoriev I.V."/>
            <person name="Claverie J.M."/>
            <person name="Van Etten J.L."/>
        </authorList>
    </citation>
    <scope>NUCLEOTIDE SEQUENCE [LARGE SCALE GENOMIC DNA]</scope>
    <source>
        <strain evidence="1 2">NC64A</strain>
    </source>
</reference>
<keyword evidence="2" id="KW-1185">Reference proteome</keyword>
<evidence type="ECO:0000313" key="1">
    <source>
        <dbReference type="EMBL" id="EFN57240.1"/>
    </source>
</evidence>
<name>E1ZAC7_CHLVA</name>
<dbReference type="EMBL" id="GL433840">
    <property type="protein sequence ID" value="EFN57240.1"/>
    <property type="molecule type" value="Genomic_DNA"/>
</dbReference>
<accession>E1ZAC7</accession>
<dbReference type="AlphaFoldDB" id="E1ZAC7"/>
<dbReference type="STRING" id="554065.E1ZAC7"/>
<gene>
    <name evidence="1" type="ORF">CHLNCDRAFT_21645</name>
</gene>
<organism evidence="2">
    <name type="scientific">Chlorella variabilis</name>
    <name type="common">Green alga</name>
    <dbReference type="NCBI Taxonomy" id="554065"/>
    <lineage>
        <taxon>Eukaryota</taxon>
        <taxon>Viridiplantae</taxon>
        <taxon>Chlorophyta</taxon>
        <taxon>core chlorophytes</taxon>
        <taxon>Trebouxiophyceae</taxon>
        <taxon>Chlorellales</taxon>
        <taxon>Chlorellaceae</taxon>
        <taxon>Chlorella clade</taxon>
        <taxon>Chlorella</taxon>
    </lineage>
</organism>
<dbReference type="Gene3D" id="3.30.530.20">
    <property type="match status" value="1"/>
</dbReference>
<evidence type="ECO:0000313" key="2">
    <source>
        <dbReference type="Proteomes" id="UP000008141"/>
    </source>
</evidence>
<sequence length="145" mass="15558">MPTGSLTTEIDIDAPPEAVWSVLADTASYPDWNPFILYFEGELKAGGKMKMTAKPPGKSGGTFTPTLLAGERGATLRWRGSLPIPGLFTGEHYFLLTSPAAGKTHLVHGENFTGLLIPLLGGLLKATETGFNDMNKALKERVERA</sequence>
<dbReference type="GeneID" id="17356629"/>
<dbReference type="OMA" id="SYPEWNP"/>
<dbReference type="InterPro" id="IPR019587">
    <property type="entry name" value="Polyketide_cyclase/dehydratase"/>
</dbReference>
<protein>
    <recommendedName>
        <fullName evidence="3">SRPBCC domain-containing protein</fullName>
    </recommendedName>
</protein>
<dbReference type="KEGG" id="cvr:CHLNCDRAFT_21645"/>
<proteinExistence type="predicted"/>
<dbReference type="InterPro" id="IPR023393">
    <property type="entry name" value="START-like_dom_sf"/>
</dbReference>
<dbReference type="PANTHER" id="PTHR36166:SF1">
    <property type="entry name" value="SRPBCC DOMAIN-CONTAINING PROTEIN"/>
    <property type="match status" value="1"/>
</dbReference>
<dbReference type="eggNOG" id="ENOG502S8TQ">
    <property type="taxonomic scope" value="Eukaryota"/>
</dbReference>
<dbReference type="RefSeq" id="XP_005849342.1">
    <property type="nucleotide sequence ID" value="XM_005849280.1"/>
</dbReference>
<dbReference type="InParanoid" id="E1ZAC7"/>